<keyword evidence="2" id="KW-1185">Reference proteome</keyword>
<proteinExistence type="predicted"/>
<gene>
    <name evidence="1" type="ORF">ANCCAN_04213</name>
</gene>
<name>A0A368GZI0_ANCCA</name>
<accession>A0A368GZI0</accession>
<evidence type="ECO:0000313" key="1">
    <source>
        <dbReference type="EMBL" id="RCN49756.1"/>
    </source>
</evidence>
<dbReference type="AlphaFoldDB" id="A0A368GZI0"/>
<sequence length="63" mass="7424">MKIYEMEREHGNYVEANRLLTYPFGYFSRSCSTVRSQCSNTKCSFLFLLKTSNNETRFGCFNC</sequence>
<reference evidence="1 2" key="1">
    <citation type="submission" date="2014-10" db="EMBL/GenBank/DDBJ databases">
        <title>Draft genome of the hookworm Ancylostoma caninum.</title>
        <authorList>
            <person name="Mitreva M."/>
        </authorList>
    </citation>
    <scope>NUCLEOTIDE SEQUENCE [LARGE SCALE GENOMIC DNA]</scope>
    <source>
        <strain evidence="1 2">Baltimore</strain>
    </source>
</reference>
<dbReference type="EMBL" id="JOJR01000030">
    <property type="protein sequence ID" value="RCN49756.1"/>
    <property type="molecule type" value="Genomic_DNA"/>
</dbReference>
<protein>
    <submittedName>
        <fullName evidence="1">Uncharacterized protein</fullName>
    </submittedName>
</protein>
<evidence type="ECO:0000313" key="2">
    <source>
        <dbReference type="Proteomes" id="UP000252519"/>
    </source>
</evidence>
<comment type="caution">
    <text evidence="1">The sequence shown here is derived from an EMBL/GenBank/DDBJ whole genome shotgun (WGS) entry which is preliminary data.</text>
</comment>
<organism evidence="1 2">
    <name type="scientific">Ancylostoma caninum</name>
    <name type="common">Dog hookworm</name>
    <dbReference type="NCBI Taxonomy" id="29170"/>
    <lineage>
        <taxon>Eukaryota</taxon>
        <taxon>Metazoa</taxon>
        <taxon>Ecdysozoa</taxon>
        <taxon>Nematoda</taxon>
        <taxon>Chromadorea</taxon>
        <taxon>Rhabditida</taxon>
        <taxon>Rhabditina</taxon>
        <taxon>Rhabditomorpha</taxon>
        <taxon>Strongyloidea</taxon>
        <taxon>Ancylostomatidae</taxon>
        <taxon>Ancylostomatinae</taxon>
        <taxon>Ancylostoma</taxon>
    </lineage>
</organism>
<dbReference type="Proteomes" id="UP000252519">
    <property type="component" value="Unassembled WGS sequence"/>
</dbReference>